<evidence type="ECO:0000256" key="1">
    <source>
        <dbReference type="ARBA" id="ARBA00018672"/>
    </source>
</evidence>
<dbReference type="InterPro" id="IPR046947">
    <property type="entry name" value="LytR-like"/>
</dbReference>
<dbReference type="Gene3D" id="2.40.50.1020">
    <property type="entry name" value="LytTr DNA-binding domain"/>
    <property type="match status" value="1"/>
</dbReference>
<comment type="caution">
    <text evidence="6">The sequence shown here is derived from an EMBL/GenBank/DDBJ whole genome shotgun (WGS) entry which is preliminary data.</text>
</comment>
<comment type="function">
    <text evidence="2">May play the central regulatory role in sporulation. It may be an element of the effector pathway responsible for the activation of sporulation genes in response to nutritional stress. Spo0A may act in concert with spo0H (a sigma factor) to control the expression of some genes that are critical to the sporulation process.</text>
</comment>
<proteinExistence type="predicted"/>
<gene>
    <name evidence="6" type="ORF">K8V90_06520</name>
</gene>
<dbReference type="AlphaFoldDB" id="A0A921N1Q2"/>
<accession>A0A921N1Q2</accession>
<dbReference type="SMART" id="SM00448">
    <property type="entry name" value="REC"/>
    <property type="match status" value="1"/>
</dbReference>
<reference evidence="6" key="2">
    <citation type="submission" date="2021-09" db="EMBL/GenBank/DDBJ databases">
        <authorList>
            <person name="Gilroy R."/>
        </authorList>
    </citation>
    <scope>NUCLEOTIDE SEQUENCE</scope>
    <source>
        <strain evidence="6">1277</strain>
    </source>
</reference>
<dbReference type="EMBL" id="DYUB01000202">
    <property type="protein sequence ID" value="HJG96739.1"/>
    <property type="molecule type" value="Genomic_DNA"/>
</dbReference>
<dbReference type="GO" id="GO:0000156">
    <property type="term" value="F:phosphorelay response regulator activity"/>
    <property type="evidence" value="ECO:0007669"/>
    <property type="project" value="InterPro"/>
</dbReference>
<keyword evidence="3" id="KW-0597">Phosphoprotein</keyword>
<dbReference type="InterPro" id="IPR011006">
    <property type="entry name" value="CheY-like_superfamily"/>
</dbReference>
<evidence type="ECO:0000259" key="4">
    <source>
        <dbReference type="PROSITE" id="PS50110"/>
    </source>
</evidence>
<dbReference type="Gene3D" id="3.40.50.2300">
    <property type="match status" value="1"/>
</dbReference>
<dbReference type="PANTHER" id="PTHR37299">
    <property type="entry name" value="TRANSCRIPTIONAL REGULATOR-RELATED"/>
    <property type="match status" value="1"/>
</dbReference>
<dbReference type="PROSITE" id="PS50110">
    <property type="entry name" value="RESPONSE_REGULATORY"/>
    <property type="match status" value="1"/>
</dbReference>
<dbReference type="InterPro" id="IPR001789">
    <property type="entry name" value="Sig_transdc_resp-reg_receiver"/>
</dbReference>
<evidence type="ECO:0000256" key="3">
    <source>
        <dbReference type="PROSITE-ProRule" id="PRU00169"/>
    </source>
</evidence>
<feature type="modified residue" description="4-aspartylphosphate" evidence="3">
    <location>
        <position position="57"/>
    </location>
</feature>
<dbReference type="SUPFAM" id="SSF52172">
    <property type="entry name" value="CheY-like"/>
    <property type="match status" value="1"/>
</dbReference>
<dbReference type="InterPro" id="IPR007492">
    <property type="entry name" value="LytTR_DNA-bd_dom"/>
</dbReference>
<protein>
    <recommendedName>
        <fullName evidence="1">Stage 0 sporulation protein A homolog</fullName>
    </recommendedName>
</protein>
<dbReference type="PROSITE" id="PS50930">
    <property type="entry name" value="HTH_LYTTR"/>
    <property type="match status" value="1"/>
</dbReference>
<reference evidence="6" key="1">
    <citation type="journal article" date="2021" name="PeerJ">
        <title>Extensive microbial diversity within the chicken gut microbiome revealed by metagenomics and culture.</title>
        <authorList>
            <person name="Gilroy R."/>
            <person name="Ravi A."/>
            <person name="Getino M."/>
            <person name="Pursley I."/>
            <person name="Horton D.L."/>
            <person name="Alikhan N.F."/>
            <person name="Baker D."/>
            <person name="Gharbi K."/>
            <person name="Hall N."/>
            <person name="Watson M."/>
            <person name="Adriaenssens E.M."/>
            <person name="Foster-Nyarko E."/>
            <person name="Jarju S."/>
            <person name="Secka A."/>
            <person name="Antonio M."/>
            <person name="Oren A."/>
            <person name="Chaudhuri R.R."/>
            <person name="La Ragione R."/>
            <person name="Hildebrand F."/>
            <person name="Pallen M.J."/>
        </authorList>
    </citation>
    <scope>NUCLEOTIDE SEQUENCE</scope>
    <source>
        <strain evidence="6">1277</strain>
    </source>
</reference>
<organism evidence="6 7">
    <name type="scientific">Romboutsia timonensis</name>
    <dbReference type="NCBI Taxonomy" id="1776391"/>
    <lineage>
        <taxon>Bacteria</taxon>
        <taxon>Bacillati</taxon>
        <taxon>Bacillota</taxon>
        <taxon>Clostridia</taxon>
        <taxon>Peptostreptococcales</taxon>
        <taxon>Peptostreptococcaceae</taxon>
        <taxon>Romboutsia</taxon>
    </lineage>
</organism>
<dbReference type="GO" id="GO:0003677">
    <property type="term" value="F:DNA binding"/>
    <property type="evidence" value="ECO:0007669"/>
    <property type="project" value="UniProtKB-KW"/>
</dbReference>
<evidence type="ECO:0000259" key="5">
    <source>
        <dbReference type="PROSITE" id="PS50930"/>
    </source>
</evidence>
<feature type="domain" description="Response regulatory" evidence="4">
    <location>
        <begin position="3"/>
        <end position="120"/>
    </location>
</feature>
<keyword evidence="6" id="KW-0238">DNA-binding</keyword>
<feature type="domain" description="HTH LytTR-type" evidence="5">
    <location>
        <begin position="133"/>
        <end position="231"/>
    </location>
</feature>
<evidence type="ECO:0000256" key="2">
    <source>
        <dbReference type="ARBA" id="ARBA00024867"/>
    </source>
</evidence>
<dbReference type="Pfam" id="PF00072">
    <property type="entry name" value="Response_reg"/>
    <property type="match status" value="1"/>
</dbReference>
<sequence>MIKVVLCDDEKKQRNTIKKYLDEICKEVNIEYVLLEFESGEKLLKEYPSDIDLAILDIQMDRLNGMDTAREIRKFDTNVDIIFITADSSFMQDGYEVRAYRYLLKPVRYYDLKKHISACINEVENKKSKYITIKENNNREIVRVPVSKICYIETENRYLSIHTDKQIYTTRVNISKIEDELKEFKFYRCHRCYLVNLEKIKSITSGGVMINDKEILVSRYKMKELKVKMTKMLGDIL</sequence>
<name>A0A921N1Q2_9FIRM</name>
<evidence type="ECO:0000313" key="7">
    <source>
        <dbReference type="Proteomes" id="UP000776700"/>
    </source>
</evidence>
<dbReference type="Pfam" id="PF04397">
    <property type="entry name" value="LytTR"/>
    <property type="match status" value="1"/>
</dbReference>
<dbReference type="PANTHER" id="PTHR37299:SF1">
    <property type="entry name" value="STAGE 0 SPORULATION PROTEIN A HOMOLOG"/>
    <property type="match status" value="1"/>
</dbReference>
<dbReference type="SMART" id="SM00850">
    <property type="entry name" value="LytTR"/>
    <property type="match status" value="1"/>
</dbReference>
<dbReference type="Proteomes" id="UP000776700">
    <property type="component" value="Unassembled WGS sequence"/>
</dbReference>
<evidence type="ECO:0000313" key="6">
    <source>
        <dbReference type="EMBL" id="HJG96739.1"/>
    </source>
</evidence>